<evidence type="ECO:0000313" key="10">
    <source>
        <dbReference type="WBParaSite" id="jg15294"/>
    </source>
</evidence>
<dbReference type="WBParaSite" id="jg15294">
    <property type="protein sequence ID" value="jg15294"/>
    <property type="gene ID" value="jg15294"/>
</dbReference>
<evidence type="ECO:0000256" key="2">
    <source>
        <dbReference type="ARBA" id="ARBA00022670"/>
    </source>
</evidence>
<dbReference type="GO" id="GO:0008270">
    <property type="term" value="F:zinc ion binding"/>
    <property type="evidence" value="ECO:0007669"/>
    <property type="project" value="UniProtKB-KW"/>
</dbReference>
<dbReference type="AlphaFoldDB" id="A0A915D2Q6"/>
<dbReference type="GO" id="GO:0016929">
    <property type="term" value="F:deSUMOylase activity"/>
    <property type="evidence" value="ECO:0007669"/>
    <property type="project" value="TreeGrafter"/>
</dbReference>
<dbReference type="PANTHER" id="PTHR12606:SF141">
    <property type="entry name" value="GH15225P-RELATED"/>
    <property type="match status" value="1"/>
</dbReference>
<evidence type="ECO:0000256" key="1">
    <source>
        <dbReference type="ARBA" id="ARBA00005234"/>
    </source>
</evidence>
<dbReference type="SUPFAM" id="SSF54001">
    <property type="entry name" value="Cysteine proteinases"/>
    <property type="match status" value="1"/>
</dbReference>
<keyword evidence="5" id="KW-0378">Hydrolase</keyword>
<evidence type="ECO:0000256" key="7">
    <source>
        <dbReference type="ARBA" id="ARBA00022833"/>
    </source>
</evidence>
<keyword evidence="3" id="KW-0479">Metal-binding</keyword>
<dbReference type="InterPro" id="IPR003653">
    <property type="entry name" value="Peptidase_C48_C"/>
</dbReference>
<dbReference type="InterPro" id="IPR007588">
    <property type="entry name" value="Znf_FLYWCH"/>
</dbReference>
<dbReference type="Gene3D" id="3.40.395.10">
    <property type="entry name" value="Adenoviral Proteinase, Chain A"/>
    <property type="match status" value="1"/>
</dbReference>
<evidence type="ECO:0000256" key="4">
    <source>
        <dbReference type="ARBA" id="ARBA00022771"/>
    </source>
</evidence>
<dbReference type="InterPro" id="IPR038765">
    <property type="entry name" value="Papain-like_cys_pep_sf"/>
</dbReference>
<keyword evidence="4" id="KW-0863">Zinc-finger</keyword>
<evidence type="ECO:0000259" key="8">
    <source>
        <dbReference type="PROSITE" id="PS50600"/>
    </source>
</evidence>
<comment type="similarity">
    <text evidence="1">Belongs to the peptidase C48 family.</text>
</comment>
<feature type="domain" description="Ubiquitin-like protease family profile" evidence="8">
    <location>
        <begin position="90"/>
        <end position="265"/>
    </location>
</feature>
<keyword evidence="2" id="KW-0645">Protease</keyword>
<dbReference type="PANTHER" id="PTHR12606">
    <property type="entry name" value="SENTRIN/SUMO-SPECIFIC PROTEASE"/>
    <property type="match status" value="1"/>
</dbReference>
<dbReference type="Pfam" id="PF04500">
    <property type="entry name" value="FLYWCH"/>
    <property type="match status" value="1"/>
</dbReference>
<dbReference type="Proteomes" id="UP000887574">
    <property type="component" value="Unplaced"/>
</dbReference>
<organism evidence="9 10">
    <name type="scientific">Ditylenchus dipsaci</name>
    <dbReference type="NCBI Taxonomy" id="166011"/>
    <lineage>
        <taxon>Eukaryota</taxon>
        <taxon>Metazoa</taxon>
        <taxon>Ecdysozoa</taxon>
        <taxon>Nematoda</taxon>
        <taxon>Chromadorea</taxon>
        <taxon>Rhabditida</taxon>
        <taxon>Tylenchina</taxon>
        <taxon>Tylenchomorpha</taxon>
        <taxon>Sphaerularioidea</taxon>
        <taxon>Anguinidae</taxon>
        <taxon>Anguininae</taxon>
        <taxon>Ditylenchus</taxon>
    </lineage>
</organism>
<evidence type="ECO:0000313" key="9">
    <source>
        <dbReference type="Proteomes" id="UP000887574"/>
    </source>
</evidence>
<proteinExistence type="inferred from homology"/>
<evidence type="ECO:0000256" key="6">
    <source>
        <dbReference type="ARBA" id="ARBA00022807"/>
    </source>
</evidence>
<dbReference type="PROSITE" id="PS50600">
    <property type="entry name" value="ULP_PROTEASE"/>
    <property type="match status" value="1"/>
</dbReference>
<evidence type="ECO:0000256" key="3">
    <source>
        <dbReference type="ARBA" id="ARBA00022723"/>
    </source>
</evidence>
<evidence type="ECO:0000256" key="5">
    <source>
        <dbReference type="ARBA" id="ARBA00022801"/>
    </source>
</evidence>
<name>A0A915D2Q6_9BILA</name>
<dbReference type="GO" id="GO:0005634">
    <property type="term" value="C:nucleus"/>
    <property type="evidence" value="ECO:0007669"/>
    <property type="project" value="TreeGrafter"/>
</dbReference>
<keyword evidence="6" id="KW-0788">Thiol protease</keyword>
<reference evidence="10" key="1">
    <citation type="submission" date="2022-11" db="UniProtKB">
        <authorList>
            <consortium name="WormBaseParasite"/>
        </authorList>
    </citation>
    <scope>IDENTIFICATION</scope>
</reference>
<protein>
    <submittedName>
        <fullName evidence="10">Ubiquitin-like protease family profile domain-containing protein</fullName>
    </submittedName>
</protein>
<accession>A0A915D2Q6</accession>
<dbReference type="Gene3D" id="2.20.25.240">
    <property type="match status" value="1"/>
</dbReference>
<keyword evidence="7" id="KW-0862">Zinc</keyword>
<keyword evidence="9" id="KW-1185">Reference proteome</keyword>
<dbReference type="Pfam" id="PF02902">
    <property type="entry name" value="Peptidase_C48"/>
    <property type="match status" value="1"/>
</dbReference>
<dbReference type="GO" id="GO:0006508">
    <property type="term" value="P:proteolysis"/>
    <property type="evidence" value="ECO:0007669"/>
    <property type="project" value="UniProtKB-KW"/>
</dbReference>
<dbReference type="GO" id="GO:0016926">
    <property type="term" value="P:protein desumoylation"/>
    <property type="evidence" value="ECO:0007669"/>
    <property type="project" value="TreeGrafter"/>
</dbReference>
<sequence>MVHFSDHLYWKESARTSVKGITRTYWRCIFWKRGSDGEVGFKCPGRAVSFSDGIQITAEHNHNGEKARVELKRMQGSLQKQAMESREAPRAIIGKAIQKVAEEARPLIRRSLMGRAIRRRRHEEKLEPANPKNLKELVIPKEFQMLTDELFLKYDGWNGDERILLFSTDKCLDLLSSIPNWGCDGHWALIVIQIGNKEIGYYDSLNNDGTKSLHKIWEFLDTESMSRLKCGLEDSKWTYTSHQGIPLQQNGYDCGVFTCQYAECLSRGSSFNFNQQYMSGFREQMVAEIKKGALY</sequence>